<dbReference type="InterPro" id="IPR021333">
    <property type="entry name" value="DUF2946"/>
</dbReference>
<dbReference type="EMBL" id="DOEK01000040">
    <property type="protein sequence ID" value="HBP31601.1"/>
    <property type="molecule type" value="Genomic_DNA"/>
</dbReference>
<gene>
    <name evidence="1" type="ORF">DD666_19590</name>
</gene>
<dbReference type="AlphaFoldDB" id="A0A356LLZ2"/>
<evidence type="ECO:0000313" key="1">
    <source>
        <dbReference type="EMBL" id="HBP31601.1"/>
    </source>
</evidence>
<sequence length="169" mass="17563">MTVWLGILAVCLAVFMPGVNALKNRYQGSGNDIFMADICYGAQAAQAPAVAQNSTTSPGLPASGHSTHADADEATAGLTTTHAAHGGMPTLFASLAGSDSPASSGHSADHNVECLYCGFFTHHLPLLYSANLPTMSYGFVGRIAPQHQHASYYAQPAFVPLSRAPPVFS</sequence>
<evidence type="ECO:0008006" key="3">
    <source>
        <dbReference type="Google" id="ProtNLM"/>
    </source>
</evidence>
<reference evidence="1 2" key="1">
    <citation type="journal article" date="2018" name="Nat. Biotechnol.">
        <title>A standardized bacterial taxonomy based on genome phylogeny substantially revises the tree of life.</title>
        <authorList>
            <person name="Parks D.H."/>
            <person name="Chuvochina M."/>
            <person name="Waite D.W."/>
            <person name="Rinke C."/>
            <person name="Skarshewski A."/>
            <person name="Chaumeil P.A."/>
            <person name="Hugenholtz P."/>
        </authorList>
    </citation>
    <scope>NUCLEOTIDE SEQUENCE [LARGE SCALE GENOMIC DNA]</scope>
    <source>
        <strain evidence="1">UBA10707</strain>
    </source>
</reference>
<proteinExistence type="predicted"/>
<protein>
    <recommendedName>
        <fullName evidence="3">DUF2946 domain-containing protein</fullName>
    </recommendedName>
</protein>
<name>A0A356LLZ2_9BURK</name>
<organism evidence="1 2">
    <name type="scientific">Advenella kashmirensis</name>
    <dbReference type="NCBI Taxonomy" id="310575"/>
    <lineage>
        <taxon>Bacteria</taxon>
        <taxon>Pseudomonadati</taxon>
        <taxon>Pseudomonadota</taxon>
        <taxon>Betaproteobacteria</taxon>
        <taxon>Burkholderiales</taxon>
        <taxon>Alcaligenaceae</taxon>
    </lineage>
</organism>
<evidence type="ECO:0000313" key="2">
    <source>
        <dbReference type="Proteomes" id="UP000264036"/>
    </source>
</evidence>
<accession>A0A356LLZ2</accession>
<dbReference type="Pfam" id="PF11162">
    <property type="entry name" value="DUF2946"/>
    <property type="match status" value="1"/>
</dbReference>
<dbReference type="Proteomes" id="UP000264036">
    <property type="component" value="Unassembled WGS sequence"/>
</dbReference>
<comment type="caution">
    <text evidence="1">The sequence shown here is derived from an EMBL/GenBank/DDBJ whole genome shotgun (WGS) entry which is preliminary data.</text>
</comment>